<accession>A0AAJ5WUE0</accession>
<sequence>MKQSMVLLHGLFGQLSNWDSVVEQFSHSYTIYIPSLPIDDTPKNDPLYFLVDYLERYIAEHQLKNIVLAGNSLGGHLAILYTSRHSHNVSNLILTGSSGLFENTNMGSFPKRSSADYIKARVEYTFYDPAIATADLVSRVLSITRDTAKCLAVLRVAKSAQRHYVADLLPGITVPTLLIWGREDRITPMTVARDFANLIPDTTLVVLDECGHAPMMEKPAEFNNALLQYLGQDIAV</sequence>
<dbReference type="PANTHER" id="PTHR43798:SF33">
    <property type="entry name" value="HYDROLASE, PUTATIVE (AFU_ORTHOLOGUE AFUA_2G14860)-RELATED"/>
    <property type="match status" value="1"/>
</dbReference>
<gene>
    <name evidence="2" type="ORF">P0Y53_19280</name>
</gene>
<reference evidence="2" key="1">
    <citation type="submission" date="2023-03" db="EMBL/GenBank/DDBJ databases">
        <title>Andean soil-derived lignocellulolytic bacterial consortium as a source of novel taxa and putative plastic-active enzymes.</title>
        <authorList>
            <person name="Diaz-Garcia L."/>
            <person name="Chuvochina M."/>
            <person name="Feuerriegel G."/>
            <person name="Bunk B."/>
            <person name="Sproer C."/>
            <person name="Streit W.R."/>
            <person name="Rodriguez L.M."/>
            <person name="Overmann J."/>
            <person name="Jimenez D.J."/>
        </authorList>
    </citation>
    <scope>NUCLEOTIDE SEQUENCE</scope>
    <source>
        <strain evidence="2">MAG 7</strain>
    </source>
</reference>
<dbReference type="InterPro" id="IPR000073">
    <property type="entry name" value="AB_hydrolase_1"/>
</dbReference>
<dbReference type="EMBL" id="CP119311">
    <property type="protein sequence ID" value="WEK34635.1"/>
    <property type="molecule type" value="Genomic_DNA"/>
</dbReference>
<evidence type="ECO:0000313" key="3">
    <source>
        <dbReference type="Proteomes" id="UP001220610"/>
    </source>
</evidence>
<proteinExistence type="predicted"/>
<dbReference type="AlphaFoldDB" id="A0AAJ5WUE0"/>
<dbReference type="Proteomes" id="UP001220610">
    <property type="component" value="Chromosome"/>
</dbReference>
<keyword evidence="2" id="KW-0378">Hydrolase</keyword>
<organism evidence="2 3">
    <name type="scientific">Candidatus Pseudobacter hemicellulosilyticus</name>
    <dbReference type="NCBI Taxonomy" id="3121375"/>
    <lineage>
        <taxon>Bacteria</taxon>
        <taxon>Pseudomonadati</taxon>
        <taxon>Bacteroidota</taxon>
        <taxon>Chitinophagia</taxon>
        <taxon>Chitinophagales</taxon>
        <taxon>Chitinophagaceae</taxon>
        <taxon>Pseudobacter</taxon>
    </lineage>
</organism>
<dbReference type="InterPro" id="IPR029058">
    <property type="entry name" value="AB_hydrolase_fold"/>
</dbReference>
<feature type="domain" description="AB hydrolase-1" evidence="1">
    <location>
        <begin position="5"/>
        <end position="224"/>
    </location>
</feature>
<dbReference type="Pfam" id="PF12697">
    <property type="entry name" value="Abhydrolase_6"/>
    <property type="match status" value="1"/>
</dbReference>
<dbReference type="PANTHER" id="PTHR43798">
    <property type="entry name" value="MONOACYLGLYCEROL LIPASE"/>
    <property type="match status" value="1"/>
</dbReference>
<dbReference type="GO" id="GO:0016020">
    <property type="term" value="C:membrane"/>
    <property type="evidence" value="ECO:0007669"/>
    <property type="project" value="TreeGrafter"/>
</dbReference>
<dbReference type="GO" id="GO:0016787">
    <property type="term" value="F:hydrolase activity"/>
    <property type="evidence" value="ECO:0007669"/>
    <property type="project" value="UniProtKB-KW"/>
</dbReference>
<evidence type="ECO:0000313" key="2">
    <source>
        <dbReference type="EMBL" id="WEK34635.1"/>
    </source>
</evidence>
<protein>
    <submittedName>
        <fullName evidence="2">Alpha/beta hydrolase</fullName>
    </submittedName>
</protein>
<dbReference type="PRINTS" id="PR00111">
    <property type="entry name" value="ABHYDROLASE"/>
</dbReference>
<dbReference type="InterPro" id="IPR050266">
    <property type="entry name" value="AB_hydrolase_sf"/>
</dbReference>
<evidence type="ECO:0000259" key="1">
    <source>
        <dbReference type="Pfam" id="PF12697"/>
    </source>
</evidence>
<name>A0AAJ5WUE0_9BACT</name>
<dbReference type="SUPFAM" id="SSF53474">
    <property type="entry name" value="alpha/beta-Hydrolases"/>
    <property type="match status" value="1"/>
</dbReference>
<dbReference type="Gene3D" id="3.40.50.1820">
    <property type="entry name" value="alpha/beta hydrolase"/>
    <property type="match status" value="1"/>
</dbReference>